<dbReference type="AlphaFoldDB" id="A0A813EF69"/>
<dbReference type="EMBL" id="CAJNNV010009571">
    <property type="protein sequence ID" value="CAE8597543.1"/>
    <property type="molecule type" value="Genomic_DNA"/>
</dbReference>
<protein>
    <submittedName>
        <fullName evidence="2">Uncharacterized protein</fullName>
    </submittedName>
</protein>
<evidence type="ECO:0000313" key="3">
    <source>
        <dbReference type="Proteomes" id="UP000654075"/>
    </source>
</evidence>
<dbReference type="Proteomes" id="UP000654075">
    <property type="component" value="Unassembled WGS sequence"/>
</dbReference>
<organism evidence="2 3">
    <name type="scientific">Polarella glacialis</name>
    <name type="common">Dinoflagellate</name>
    <dbReference type="NCBI Taxonomy" id="89957"/>
    <lineage>
        <taxon>Eukaryota</taxon>
        <taxon>Sar</taxon>
        <taxon>Alveolata</taxon>
        <taxon>Dinophyceae</taxon>
        <taxon>Suessiales</taxon>
        <taxon>Suessiaceae</taxon>
        <taxon>Polarella</taxon>
    </lineage>
</organism>
<reference evidence="2" key="1">
    <citation type="submission" date="2021-02" db="EMBL/GenBank/DDBJ databases">
        <authorList>
            <person name="Dougan E. K."/>
            <person name="Rhodes N."/>
            <person name="Thang M."/>
            <person name="Chan C."/>
        </authorList>
    </citation>
    <scope>NUCLEOTIDE SEQUENCE</scope>
</reference>
<proteinExistence type="predicted"/>
<comment type="caution">
    <text evidence="2">The sequence shown here is derived from an EMBL/GenBank/DDBJ whole genome shotgun (WGS) entry which is preliminary data.</text>
</comment>
<sequence length="146" mass="16339">MLVAVTDHACFPSKFQTPLDRHHGNQRYAAIRSLQQNELAETTPSALKFRGYAVISSSGSGCHRRDLVGRNNSNKNNNSNNSNNNNKNKNNKNNENNKNNKNNKNNNKAMASSRPASNQRLLATGQQTTSDLPCQRSSWLLGWWRG</sequence>
<name>A0A813EF69_POLGL</name>
<accession>A0A813EF69</accession>
<feature type="region of interest" description="Disordered" evidence="1">
    <location>
        <begin position="57"/>
        <end position="117"/>
    </location>
</feature>
<gene>
    <name evidence="2" type="ORF">PGLA1383_LOCUS15986</name>
</gene>
<keyword evidence="3" id="KW-1185">Reference proteome</keyword>
<feature type="compositionally biased region" description="Low complexity" evidence="1">
    <location>
        <begin position="71"/>
        <end position="108"/>
    </location>
</feature>
<evidence type="ECO:0000313" key="2">
    <source>
        <dbReference type="EMBL" id="CAE8597543.1"/>
    </source>
</evidence>
<evidence type="ECO:0000256" key="1">
    <source>
        <dbReference type="SAM" id="MobiDB-lite"/>
    </source>
</evidence>